<feature type="region of interest" description="Disordered" evidence="1">
    <location>
        <begin position="131"/>
        <end position="150"/>
    </location>
</feature>
<dbReference type="Proteomes" id="UP000285060">
    <property type="component" value="Unassembled WGS sequence"/>
</dbReference>
<sequence>MGHIHTHRADPMADVSYGFFPTGKELSSSVKWIKEHPVVATAAAVGATAISIVTYFRATTATPDETTTGDVRQRVVSWCDVHVKTDASRSQEPTKHTVSPTDCDVGLGSNGHEDDDALLDELQTLAITTPDKREAEDSAGSETHTKHDLQSASPQWGWYVAITPPSDVATPVSSLPRAITDPLRMTCTSSTTSSASLMGLKRTQSARLR</sequence>
<keyword evidence="3" id="KW-1185">Reference proteome</keyword>
<gene>
    <name evidence="2" type="ORF">DYB32_001853</name>
</gene>
<feature type="compositionally biased region" description="Basic and acidic residues" evidence="1">
    <location>
        <begin position="86"/>
        <end position="95"/>
    </location>
</feature>
<comment type="caution">
    <text evidence="2">The sequence shown here is derived from an EMBL/GenBank/DDBJ whole genome shotgun (WGS) entry which is preliminary data.</text>
</comment>
<proteinExistence type="predicted"/>
<name>A0A418B4S4_9STRA</name>
<protein>
    <submittedName>
        <fullName evidence="2">Uncharacterized protein</fullName>
    </submittedName>
</protein>
<evidence type="ECO:0000313" key="3">
    <source>
        <dbReference type="Proteomes" id="UP000285060"/>
    </source>
</evidence>
<feature type="region of interest" description="Disordered" evidence="1">
    <location>
        <begin position="86"/>
        <end position="111"/>
    </location>
</feature>
<organism evidence="2 3">
    <name type="scientific">Aphanomyces invadans</name>
    <dbReference type="NCBI Taxonomy" id="157072"/>
    <lineage>
        <taxon>Eukaryota</taxon>
        <taxon>Sar</taxon>
        <taxon>Stramenopiles</taxon>
        <taxon>Oomycota</taxon>
        <taxon>Saprolegniomycetes</taxon>
        <taxon>Saprolegniales</taxon>
        <taxon>Verrucalvaceae</taxon>
        <taxon>Aphanomyces</taxon>
    </lineage>
</organism>
<evidence type="ECO:0000313" key="2">
    <source>
        <dbReference type="EMBL" id="RHY33113.1"/>
    </source>
</evidence>
<feature type="region of interest" description="Disordered" evidence="1">
    <location>
        <begin position="188"/>
        <end position="209"/>
    </location>
</feature>
<reference evidence="2 3" key="1">
    <citation type="submission" date="2018-08" db="EMBL/GenBank/DDBJ databases">
        <title>Aphanomyces genome sequencing and annotation.</title>
        <authorList>
            <person name="Minardi D."/>
            <person name="Oidtmann B."/>
            <person name="Van Der Giezen M."/>
            <person name="Studholme D.J."/>
        </authorList>
    </citation>
    <scope>NUCLEOTIDE SEQUENCE [LARGE SCALE GENOMIC DNA]</scope>
    <source>
        <strain evidence="2 3">NJM0002</strain>
    </source>
</reference>
<accession>A0A418B4S4</accession>
<dbReference type="VEuPathDB" id="FungiDB:H310_04856"/>
<evidence type="ECO:0000256" key="1">
    <source>
        <dbReference type="SAM" id="MobiDB-lite"/>
    </source>
</evidence>
<dbReference type="AlphaFoldDB" id="A0A418B4S4"/>
<dbReference type="EMBL" id="QUSY01000093">
    <property type="protein sequence ID" value="RHY33113.1"/>
    <property type="molecule type" value="Genomic_DNA"/>
</dbReference>